<feature type="compositionally biased region" description="Polar residues" evidence="1">
    <location>
        <begin position="48"/>
        <end position="61"/>
    </location>
</feature>
<sequence length="61" mass="6708">MPMSKEAARASLSQEPALRLVAGFGHRPSNYDKKLETIHEESEDQHGNRGNQSSATQSGRN</sequence>
<accession>A0A0K9P4Y0</accession>
<name>A0A0K9P4Y0_ZOSMR</name>
<gene>
    <name evidence="2" type="ORF">ZOSMA_41G00790</name>
</gene>
<evidence type="ECO:0000313" key="2">
    <source>
        <dbReference type="EMBL" id="KMZ63235.1"/>
    </source>
</evidence>
<organism evidence="2 3">
    <name type="scientific">Zostera marina</name>
    <name type="common">Eelgrass</name>
    <dbReference type="NCBI Taxonomy" id="29655"/>
    <lineage>
        <taxon>Eukaryota</taxon>
        <taxon>Viridiplantae</taxon>
        <taxon>Streptophyta</taxon>
        <taxon>Embryophyta</taxon>
        <taxon>Tracheophyta</taxon>
        <taxon>Spermatophyta</taxon>
        <taxon>Magnoliopsida</taxon>
        <taxon>Liliopsida</taxon>
        <taxon>Zosteraceae</taxon>
        <taxon>Zostera</taxon>
    </lineage>
</organism>
<feature type="region of interest" description="Disordered" evidence="1">
    <location>
        <begin position="23"/>
        <end position="61"/>
    </location>
</feature>
<evidence type="ECO:0000313" key="3">
    <source>
        <dbReference type="Proteomes" id="UP000036987"/>
    </source>
</evidence>
<dbReference type="Proteomes" id="UP000036987">
    <property type="component" value="Unassembled WGS sequence"/>
</dbReference>
<reference evidence="3" key="1">
    <citation type="journal article" date="2016" name="Nature">
        <title>The genome of the seagrass Zostera marina reveals angiosperm adaptation to the sea.</title>
        <authorList>
            <person name="Olsen J.L."/>
            <person name="Rouze P."/>
            <person name="Verhelst B."/>
            <person name="Lin Y.-C."/>
            <person name="Bayer T."/>
            <person name="Collen J."/>
            <person name="Dattolo E."/>
            <person name="De Paoli E."/>
            <person name="Dittami S."/>
            <person name="Maumus F."/>
            <person name="Michel G."/>
            <person name="Kersting A."/>
            <person name="Lauritano C."/>
            <person name="Lohaus R."/>
            <person name="Toepel M."/>
            <person name="Tonon T."/>
            <person name="Vanneste K."/>
            <person name="Amirebrahimi M."/>
            <person name="Brakel J."/>
            <person name="Bostroem C."/>
            <person name="Chovatia M."/>
            <person name="Grimwood J."/>
            <person name="Jenkins J.W."/>
            <person name="Jueterbock A."/>
            <person name="Mraz A."/>
            <person name="Stam W.T."/>
            <person name="Tice H."/>
            <person name="Bornberg-Bauer E."/>
            <person name="Green P.J."/>
            <person name="Pearson G.A."/>
            <person name="Procaccini G."/>
            <person name="Duarte C.M."/>
            <person name="Schmutz J."/>
            <person name="Reusch T.B.H."/>
            <person name="Van de Peer Y."/>
        </authorList>
    </citation>
    <scope>NUCLEOTIDE SEQUENCE [LARGE SCALE GENOMIC DNA]</scope>
    <source>
        <strain evidence="3">cv. Finnish</strain>
    </source>
</reference>
<protein>
    <submittedName>
        <fullName evidence="2">Uncharacterized protein</fullName>
    </submittedName>
</protein>
<dbReference type="AlphaFoldDB" id="A0A0K9P4Y0"/>
<dbReference type="EMBL" id="LFYR01001258">
    <property type="protein sequence ID" value="KMZ63235.1"/>
    <property type="molecule type" value="Genomic_DNA"/>
</dbReference>
<comment type="caution">
    <text evidence="2">The sequence shown here is derived from an EMBL/GenBank/DDBJ whole genome shotgun (WGS) entry which is preliminary data.</text>
</comment>
<evidence type="ECO:0000256" key="1">
    <source>
        <dbReference type="SAM" id="MobiDB-lite"/>
    </source>
</evidence>
<feature type="compositionally biased region" description="Basic and acidic residues" evidence="1">
    <location>
        <begin position="29"/>
        <end position="47"/>
    </location>
</feature>
<keyword evidence="3" id="KW-1185">Reference proteome</keyword>
<proteinExistence type="predicted"/>